<dbReference type="AlphaFoldDB" id="A0A9P1N5E8"/>
<comment type="caution">
    <text evidence="4">The sequence shown here is derived from an EMBL/GenBank/DDBJ whole genome shotgun (WGS) entry which is preliminary data.</text>
</comment>
<dbReference type="SUPFAM" id="SSF53254">
    <property type="entry name" value="Phosphoglycerate mutase-like"/>
    <property type="match status" value="1"/>
</dbReference>
<dbReference type="InterPro" id="IPR000560">
    <property type="entry name" value="His_Pase_clade-2"/>
</dbReference>
<evidence type="ECO:0000256" key="2">
    <source>
        <dbReference type="ARBA" id="ARBA00005375"/>
    </source>
</evidence>
<evidence type="ECO:0000256" key="1">
    <source>
        <dbReference type="ARBA" id="ARBA00000032"/>
    </source>
</evidence>
<organism evidence="4 5">
    <name type="scientific">Caenorhabditis angaria</name>
    <dbReference type="NCBI Taxonomy" id="860376"/>
    <lineage>
        <taxon>Eukaryota</taxon>
        <taxon>Metazoa</taxon>
        <taxon>Ecdysozoa</taxon>
        <taxon>Nematoda</taxon>
        <taxon>Chromadorea</taxon>
        <taxon>Rhabditida</taxon>
        <taxon>Rhabditina</taxon>
        <taxon>Rhabditomorpha</taxon>
        <taxon>Rhabditoidea</taxon>
        <taxon>Rhabditidae</taxon>
        <taxon>Peloderinae</taxon>
        <taxon>Caenorhabditis</taxon>
    </lineage>
</organism>
<dbReference type="InterPro" id="IPR033379">
    <property type="entry name" value="Acid_Pase_AS"/>
</dbReference>
<dbReference type="PANTHER" id="PTHR11567">
    <property type="entry name" value="ACID PHOSPHATASE-RELATED"/>
    <property type="match status" value="1"/>
</dbReference>
<evidence type="ECO:0000256" key="3">
    <source>
        <dbReference type="SAM" id="SignalP"/>
    </source>
</evidence>
<proteinExistence type="inferred from homology"/>
<comment type="similarity">
    <text evidence="2">Belongs to the histidine acid phosphatase family.</text>
</comment>
<dbReference type="PROSITE" id="PS00616">
    <property type="entry name" value="HIS_ACID_PHOSPHAT_1"/>
    <property type="match status" value="1"/>
</dbReference>
<dbReference type="PANTHER" id="PTHR11567:SF198">
    <property type="entry name" value="HISTIDINE ACID PHOSPHATASE"/>
    <property type="match status" value="1"/>
</dbReference>
<keyword evidence="5" id="KW-1185">Reference proteome</keyword>
<accession>A0A9P1N5E8</accession>
<keyword evidence="3" id="KW-0732">Signal</keyword>
<dbReference type="InterPro" id="IPR050645">
    <property type="entry name" value="Histidine_acid_phosphatase"/>
</dbReference>
<evidence type="ECO:0000313" key="4">
    <source>
        <dbReference type="EMBL" id="CAI5451900.1"/>
    </source>
</evidence>
<dbReference type="CDD" id="cd07061">
    <property type="entry name" value="HP_HAP_like"/>
    <property type="match status" value="1"/>
</dbReference>
<dbReference type="InterPro" id="IPR029033">
    <property type="entry name" value="His_PPase_superfam"/>
</dbReference>
<reference evidence="4" key="1">
    <citation type="submission" date="2022-11" db="EMBL/GenBank/DDBJ databases">
        <authorList>
            <person name="Kikuchi T."/>
        </authorList>
    </citation>
    <scope>NUCLEOTIDE SEQUENCE</scope>
    <source>
        <strain evidence="4">PS1010</strain>
    </source>
</reference>
<dbReference type="GO" id="GO:0003993">
    <property type="term" value="F:acid phosphatase activity"/>
    <property type="evidence" value="ECO:0007669"/>
    <property type="project" value="UniProtKB-EC"/>
</dbReference>
<feature type="chain" id="PRO_5040178334" evidence="3">
    <location>
        <begin position="22"/>
        <end position="415"/>
    </location>
</feature>
<dbReference type="Gene3D" id="3.40.50.1240">
    <property type="entry name" value="Phosphoglycerate mutase-like"/>
    <property type="match status" value="1"/>
</dbReference>
<name>A0A9P1N5E8_9PELO</name>
<dbReference type="EMBL" id="CANHGI010000005">
    <property type="protein sequence ID" value="CAI5451900.1"/>
    <property type="molecule type" value="Genomic_DNA"/>
</dbReference>
<comment type="catalytic activity">
    <reaction evidence="1">
        <text>a phosphate monoester + H2O = an alcohol + phosphate</text>
        <dbReference type="Rhea" id="RHEA:15017"/>
        <dbReference type="ChEBI" id="CHEBI:15377"/>
        <dbReference type="ChEBI" id="CHEBI:30879"/>
        <dbReference type="ChEBI" id="CHEBI:43474"/>
        <dbReference type="ChEBI" id="CHEBI:67140"/>
        <dbReference type="EC" id="3.1.3.2"/>
    </reaction>
</comment>
<dbReference type="Proteomes" id="UP001152747">
    <property type="component" value="Unassembled WGS sequence"/>
</dbReference>
<gene>
    <name evidence="4" type="ORF">CAMP_LOCUS14537</name>
</gene>
<dbReference type="OrthoDB" id="258392at2759"/>
<evidence type="ECO:0000313" key="5">
    <source>
        <dbReference type="Proteomes" id="UP001152747"/>
    </source>
</evidence>
<feature type="signal peptide" evidence="3">
    <location>
        <begin position="1"/>
        <end position="21"/>
    </location>
</feature>
<sequence length="415" mass="46942">MFLSIFLIIAVVYCNENSILSNEIDEKINEGKNSNNSAPSLLLAQLIWRHGDRSPFGTYPTNIHGEELWANGFGGLTEIGMFQQFQLGKLLNSMYINSPTPLLSKKYNPKEIYITATDFNRTISSAMCNLAGMFENGEPGKDHPNQVQWPRGWTPIPVHITGKNDTSNPSAYCPRSTEILDEIKNGTEFSKFITDNQELFNFLSNKTGMKIGIDEVYLINDVHFIYDLYNMTQPDWFTKDIQKKVLKAAQIAEHFLSGVVGEKSNVEYIKLRGGRVLKGIIDRINMKLDCLKKSNSGKECDWISNLKYHAFSAHDSTIIAIISTLGSQQKILGGKIPSYTASIAFELWDIPGKGPAVKILYHNSVNEKYTTITHLIEGCPETEFCDLKTFQKRSEQFLPKDIEKECRAQNWVITE</sequence>
<protein>
    <submittedName>
        <fullName evidence="4">Uncharacterized protein</fullName>
    </submittedName>
</protein>
<dbReference type="Pfam" id="PF00328">
    <property type="entry name" value="His_Phos_2"/>
    <property type="match status" value="1"/>
</dbReference>